<dbReference type="Proteomes" id="UP000054248">
    <property type="component" value="Unassembled WGS sequence"/>
</dbReference>
<keyword evidence="2" id="KW-1185">Reference proteome</keyword>
<proteinExistence type="predicted"/>
<dbReference type="HOGENOM" id="CLU_752696_0_0_1"/>
<reference evidence="2" key="2">
    <citation type="submission" date="2015-01" db="EMBL/GenBank/DDBJ databases">
        <title>Evolutionary Origins and Diversification of the Mycorrhizal Mutualists.</title>
        <authorList>
            <consortium name="DOE Joint Genome Institute"/>
            <consortium name="Mycorrhizal Genomics Consortium"/>
            <person name="Kohler A."/>
            <person name="Kuo A."/>
            <person name="Nagy L.G."/>
            <person name="Floudas D."/>
            <person name="Copeland A."/>
            <person name="Barry K.W."/>
            <person name="Cichocki N."/>
            <person name="Veneault-Fourrey C."/>
            <person name="LaButti K."/>
            <person name="Lindquist E.A."/>
            <person name="Lipzen A."/>
            <person name="Lundell T."/>
            <person name="Morin E."/>
            <person name="Murat C."/>
            <person name="Riley R."/>
            <person name="Ohm R."/>
            <person name="Sun H."/>
            <person name="Tunlid A."/>
            <person name="Henrissat B."/>
            <person name="Grigoriev I.V."/>
            <person name="Hibbett D.S."/>
            <person name="Martin F."/>
        </authorList>
    </citation>
    <scope>NUCLEOTIDE SEQUENCE [LARGE SCALE GENOMIC DNA]</scope>
    <source>
        <strain evidence="2">MUT 4182</strain>
    </source>
</reference>
<dbReference type="EMBL" id="KN823059">
    <property type="protein sequence ID" value="KIO24565.1"/>
    <property type="molecule type" value="Genomic_DNA"/>
</dbReference>
<dbReference type="AlphaFoldDB" id="A0A0C3Q5V1"/>
<protein>
    <submittedName>
        <fullName evidence="1">Polysaccharide lyase family 1 protein</fullName>
    </submittedName>
</protein>
<gene>
    <name evidence="1" type="ORF">M407DRAFT_26077</name>
</gene>
<keyword evidence="1" id="KW-0456">Lyase</keyword>
<evidence type="ECO:0000313" key="2">
    <source>
        <dbReference type="Proteomes" id="UP000054248"/>
    </source>
</evidence>
<organism evidence="1 2">
    <name type="scientific">Tulasnella calospora MUT 4182</name>
    <dbReference type="NCBI Taxonomy" id="1051891"/>
    <lineage>
        <taxon>Eukaryota</taxon>
        <taxon>Fungi</taxon>
        <taxon>Dikarya</taxon>
        <taxon>Basidiomycota</taxon>
        <taxon>Agaricomycotina</taxon>
        <taxon>Agaricomycetes</taxon>
        <taxon>Cantharellales</taxon>
        <taxon>Tulasnellaceae</taxon>
        <taxon>Tulasnella</taxon>
    </lineage>
</organism>
<dbReference type="GO" id="GO:0016829">
    <property type="term" value="F:lyase activity"/>
    <property type="evidence" value="ECO:0007669"/>
    <property type="project" value="UniProtKB-KW"/>
</dbReference>
<sequence length="368" mass="40756">MKYEPAEGQWAFTAEASPADWRWDRWAFYAPRIRQLRITPALRSRQEHHVAPESIRFLISFIPDEQRFPQPTAISCAAITRTGRETLISQCIPLVSPALRNLRITVVGESETSGPMIDLVDCLTQGPAGLQTLSFVHPASRPDRSIARCISHHASTLANLTLKATFDGDTWKSVCALPQIDTLEFDFYPHSVFDSPTPDIIGILEELVGRGREVRNLFLFPARLRGCPIRGICLVGESSRSQSSGVNMHHPAEIGASGDSTAWSIFRAIREADDLGQGYRCWNAGITGGDSSVIVTFPAVLPFPKNSQHPPQPRFYTIGSSDETRLIAEAAARRLFLHPSSSPARRRDRVLEISSSTSNSYRTLLGCF</sequence>
<reference evidence="1 2" key="1">
    <citation type="submission" date="2014-04" db="EMBL/GenBank/DDBJ databases">
        <authorList>
            <consortium name="DOE Joint Genome Institute"/>
            <person name="Kuo A."/>
            <person name="Girlanda M."/>
            <person name="Perotto S."/>
            <person name="Kohler A."/>
            <person name="Nagy L.G."/>
            <person name="Floudas D."/>
            <person name="Copeland A."/>
            <person name="Barry K.W."/>
            <person name="Cichocki N."/>
            <person name="Veneault-Fourrey C."/>
            <person name="LaButti K."/>
            <person name="Lindquist E.A."/>
            <person name="Lipzen A."/>
            <person name="Lundell T."/>
            <person name="Morin E."/>
            <person name="Murat C."/>
            <person name="Sun H."/>
            <person name="Tunlid A."/>
            <person name="Henrissat B."/>
            <person name="Grigoriev I.V."/>
            <person name="Hibbett D.S."/>
            <person name="Martin F."/>
            <person name="Nordberg H.P."/>
            <person name="Cantor M.N."/>
            <person name="Hua S.X."/>
        </authorList>
    </citation>
    <scope>NUCLEOTIDE SEQUENCE [LARGE SCALE GENOMIC DNA]</scope>
    <source>
        <strain evidence="1 2">MUT 4182</strain>
    </source>
</reference>
<name>A0A0C3Q5V1_9AGAM</name>
<accession>A0A0C3Q5V1</accession>
<evidence type="ECO:0000313" key="1">
    <source>
        <dbReference type="EMBL" id="KIO24565.1"/>
    </source>
</evidence>